<evidence type="ECO:0000256" key="1">
    <source>
        <dbReference type="SAM" id="MobiDB-lite"/>
    </source>
</evidence>
<keyword evidence="3" id="KW-1185">Reference proteome</keyword>
<gene>
    <name evidence="2" type="ORF">GMARGA_LOCUS35818</name>
</gene>
<feature type="region of interest" description="Disordered" evidence="1">
    <location>
        <begin position="1"/>
        <end position="62"/>
    </location>
</feature>
<comment type="caution">
    <text evidence="2">The sequence shown here is derived from an EMBL/GenBank/DDBJ whole genome shotgun (WGS) entry which is preliminary data.</text>
</comment>
<evidence type="ECO:0000313" key="3">
    <source>
        <dbReference type="Proteomes" id="UP000789901"/>
    </source>
</evidence>
<organism evidence="2 3">
    <name type="scientific">Gigaspora margarita</name>
    <dbReference type="NCBI Taxonomy" id="4874"/>
    <lineage>
        <taxon>Eukaryota</taxon>
        <taxon>Fungi</taxon>
        <taxon>Fungi incertae sedis</taxon>
        <taxon>Mucoromycota</taxon>
        <taxon>Glomeromycotina</taxon>
        <taxon>Glomeromycetes</taxon>
        <taxon>Diversisporales</taxon>
        <taxon>Gigasporaceae</taxon>
        <taxon>Gigaspora</taxon>
    </lineage>
</organism>
<name>A0ABN7WW36_GIGMA</name>
<feature type="compositionally biased region" description="Basic and acidic residues" evidence="1">
    <location>
        <begin position="26"/>
        <end position="40"/>
    </location>
</feature>
<feature type="non-terminal residue" evidence="2">
    <location>
        <position position="1"/>
    </location>
</feature>
<proteinExistence type="predicted"/>
<dbReference type="Proteomes" id="UP000789901">
    <property type="component" value="Unassembled WGS sequence"/>
</dbReference>
<accession>A0ABN7WW36</accession>
<reference evidence="2 3" key="1">
    <citation type="submission" date="2021-06" db="EMBL/GenBank/DDBJ databases">
        <authorList>
            <person name="Kallberg Y."/>
            <person name="Tangrot J."/>
            <person name="Rosling A."/>
        </authorList>
    </citation>
    <scope>NUCLEOTIDE SEQUENCE [LARGE SCALE GENOMIC DNA]</scope>
    <source>
        <strain evidence="2 3">120-4 pot B 10/14</strain>
    </source>
</reference>
<sequence length="62" mass="7106">KTIEKKCQITIPAIKSHRNGQQNSTKIDKKIPNNDTKAKESPPTTKNNEKSDTSDENYQYEQ</sequence>
<dbReference type="EMBL" id="CAJVQB010068043">
    <property type="protein sequence ID" value="CAG8842129.1"/>
    <property type="molecule type" value="Genomic_DNA"/>
</dbReference>
<evidence type="ECO:0000313" key="2">
    <source>
        <dbReference type="EMBL" id="CAG8842129.1"/>
    </source>
</evidence>
<protein>
    <submittedName>
        <fullName evidence="2">17796_t:CDS:1</fullName>
    </submittedName>
</protein>